<proteinExistence type="predicted"/>
<keyword evidence="4" id="KW-1185">Reference proteome</keyword>
<evidence type="ECO:0000313" key="4">
    <source>
        <dbReference type="Proteomes" id="UP001575105"/>
    </source>
</evidence>
<gene>
    <name evidence="3" type="ORF">ACERK3_17775</name>
</gene>
<reference evidence="3 4" key="1">
    <citation type="submission" date="2024-08" db="EMBL/GenBank/DDBJ databases">
        <title>Whole-genome sequencing of halo(alkali)philic microorganisms from hypersaline lakes.</title>
        <authorList>
            <person name="Sorokin D.Y."/>
            <person name="Merkel A.Y."/>
            <person name="Messina E."/>
            <person name="Yakimov M."/>
        </authorList>
    </citation>
    <scope>NUCLEOTIDE SEQUENCE [LARGE SCALE GENOMIC DNA]</scope>
    <source>
        <strain evidence="3 4">AB-hyl4</strain>
    </source>
</reference>
<name>A0ABV4U944_9BACT</name>
<dbReference type="InterPro" id="IPR025669">
    <property type="entry name" value="AAA_dom"/>
</dbReference>
<dbReference type="PANTHER" id="PTHR13696">
    <property type="entry name" value="P-LOOP CONTAINING NUCLEOSIDE TRIPHOSPHATE HYDROLASE"/>
    <property type="match status" value="1"/>
</dbReference>
<evidence type="ECO:0000259" key="2">
    <source>
        <dbReference type="Pfam" id="PF13614"/>
    </source>
</evidence>
<evidence type="ECO:0000313" key="3">
    <source>
        <dbReference type="EMBL" id="MFA9480124.1"/>
    </source>
</evidence>
<comment type="caution">
    <text evidence="3">The sequence shown here is derived from an EMBL/GenBank/DDBJ whole genome shotgun (WGS) entry which is preliminary data.</text>
</comment>
<feature type="region of interest" description="Disordered" evidence="1">
    <location>
        <begin position="1"/>
        <end position="33"/>
    </location>
</feature>
<dbReference type="PANTHER" id="PTHR13696:SF52">
    <property type="entry name" value="PARA FAMILY PROTEIN CT_582"/>
    <property type="match status" value="1"/>
</dbReference>
<dbReference type="Proteomes" id="UP001575105">
    <property type="component" value="Unassembled WGS sequence"/>
</dbReference>
<dbReference type="Gene3D" id="3.40.50.300">
    <property type="entry name" value="P-loop containing nucleotide triphosphate hydrolases"/>
    <property type="match status" value="1"/>
</dbReference>
<feature type="compositionally biased region" description="Polar residues" evidence="1">
    <location>
        <begin position="1"/>
        <end position="15"/>
    </location>
</feature>
<dbReference type="CDD" id="cd02042">
    <property type="entry name" value="ParAB_family"/>
    <property type="match status" value="1"/>
</dbReference>
<protein>
    <submittedName>
        <fullName evidence="3">ParA family protein</fullName>
    </submittedName>
</protein>
<accession>A0ABV4U944</accession>
<organism evidence="3 4">
    <name type="scientific">Natronomicrosphaera hydrolytica</name>
    <dbReference type="NCBI Taxonomy" id="3242702"/>
    <lineage>
        <taxon>Bacteria</taxon>
        <taxon>Pseudomonadati</taxon>
        <taxon>Planctomycetota</taxon>
        <taxon>Phycisphaerae</taxon>
        <taxon>Phycisphaerales</taxon>
        <taxon>Phycisphaeraceae</taxon>
        <taxon>Natronomicrosphaera</taxon>
    </lineage>
</organism>
<dbReference type="RefSeq" id="WP_425347048.1">
    <property type="nucleotide sequence ID" value="NZ_JBGUBD010000016.1"/>
</dbReference>
<feature type="domain" description="AAA" evidence="2">
    <location>
        <begin position="34"/>
        <end position="211"/>
    </location>
</feature>
<dbReference type="InterPro" id="IPR050678">
    <property type="entry name" value="DNA_Partitioning_ATPase"/>
</dbReference>
<dbReference type="InterPro" id="IPR027417">
    <property type="entry name" value="P-loop_NTPase"/>
</dbReference>
<dbReference type="SUPFAM" id="SSF52540">
    <property type="entry name" value="P-loop containing nucleoside triphosphate hydrolases"/>
    <property type="match status" value="1"/>
</dbReference>
<sequence length="301" mass="31873">METQADPSVETSSEQAGEPGQAVSRPGADGSPPRVIAMMNQKGGVGKTTTTVNVGAALSEAGHRVLLIDLDPQAHLSLHVGINPDELERSVYDLLVDDDTTAAEVVMQVTPTLGVLPAEVNLAGVEAELAERTAAGESQGVLRDKTMDLVTQFDYVLLDCPPSLGLLTINGLTLAREVIVPMQAHFLALQGLSKLLETITMVRERINPQLKLAGIVLCMHEANTLLAGEVAGDLNAFLEEARGTDQPWADAAVFQPAVRRNIKLAESPSFGQSIFSYAPESNGAKDYVALAKAIAAHRVHG</sequence>
<evidence type="ECO:0000256" key="1">
    <source>
        <dbReference type="SAM" id="MobiDB-lite"/>
    </source>
</evidence>
<dbReference type="Pfam" id="PF13614">
    <property type="entry name" value="AAA_31"/>
    <property type="match status" value="1"/>
</dbReference>
<dbReference type="EMBL" id="JBGUBD010000016">
    <property type="protein sequence ID" value="MFA9480124.1"/>
    <property type="molecule type" value="Genomic_DNA"/>
</dbReference>